<comment type="caution">
    <text evidence="2">The sequence shown here is derived from an EMBL/GenBank/DDBJ whole genome shotgun (WGS) entry which is preliminary data.</text>
</comment>
<dbReference type="Pfam" id="PF10441">
    <property type="entry name" value="Urb2"/>
    <property type="match status" value="1"/>
</dbReference>
<protein>
    <recommendedName>
        <fullName evidence="1">Nucleolar 27S pre-rRNA processing Urb2/Npa2 C-terminal domain-containing protein</fullName>
    </recommendedName>
</protein>
<sequence length="1388" mass="153677">MQTDELSSSQEFIRALKAPKDPPRPGGIRKLDLARQAWELETLFIPSKAEVIVEWVLQSLLTSGAAQGRERPADSGVLHEKAWKLLADVCARTCPNSNLNKLPTWLNGVIKRVAVLPVFTHLLRALGTVPDLDFGSLGVVTSVARVLIPPAALKANCDIVAGCLWEVLGFFAVRHNNENILLETLELSDIVLSTFESSFVNCSNKKKIAAILVDQHLDSWLRQTTCHSENTSLSKFRHRLFDVGSSIVFTPEHTRAIFQHSDAHPVLLATASSPRIFATYISALRAHKLSVFLDQNSSTGSLAKRIRGAARELFVRSVAERDWSVIAQLIQSAEELQVVDDEWATDLGALVELAAHKLDNKWTGAPETFFNLWVGTDTEFRYLFLVTRGTNSYRGARLFHFGLHLATELRRGRTIYRETSFRIVRSGAGTVFQLLLDYHSKARTLPSLLPQLANAGPREFYRAAGVGPVFEPTFTARLRRSISAFVTPGQVLPCTQRLLSDLANNLRAVVIEQTPEPPRKKRRTFSGLGSEDYESRAVHIALASRLIVDVLSSLPVKTLKADVFEQLRTYVDEFDAGVLSETVSALVNTEQPSWANQLVLAAVLRIRYALRQSRSPVRSRHIAKGDVAAEEALMLQMVENDSISGELVTEIVRILTQGQQPKEHICRVWDTALARIQRDAESQQSLSWNGSLAHADNHVWFPLWVLLLDRQLHIIESNLSTEQLKIVLNLFTTMSQTAEGGNTITSVGLFDKTITLAQFWEMANIRRVLNEKIVQDTSSLDEADLHKALKTIRKGKVSKQAGSHDVAISMYYIAALAPPDYLDRSVKAALLSRAPCADILATRLKDRAAVRVVLRQLSSGSTVALPEEYVRYLLDPHLQAIKESPSSPQDADDVLSILAMSFRVYSRLAKETSTPNDIVAVLRAVETFQLFNLPHWDDPNVVISIRATLSLLNTILETWGTKSTLPDEIRACLVKVLQQIYNRVEETQAVTDLLIEAAKSLHLCEQWLQPGPQIHAFSGHGQALTWTVDGAQTSGRARRFLRILLSQNSIASETLLQLLTQEIQHAGEDVRLLIAAFTLNESRSNDTSQGAEHAFGEACRRISAEQHGVLTNEIVTLLSEPETNLAYRVATIRMASLAIRFAPEGTSKARRTSATAVLHTLARLPQLAVFQEASTNFVAEICTDRANALTAPDMTAIWILLDRATTSTDEIFLKTYSAIVAALNSLVRFRRDLLTPTLAQLAALLARLIRILRLRTSHALDAPQRSVESQASLSGKATELARLLVGLSTKTVVRLSGSNKPEQAVKAESLARPFARHAPYSLVAYAESAADMSTAVRNALKPGLFALCVMCGTPARDMIMVTMLNTLEKEVFGALWREWEAQKYTGKG</sequence>
<organism evidence="2 3">
    <name type="scientific">Rhizoctonia solani</name>
    <dbReference type="NCBI Taxonomy" id="456999"/>
    <lineage>
        <taxon>Eukaryota</taxon>
        <taxon>Fungi</taxon>
        <taxon>Dikarya</taxon>
        <taxon>Basidiomycota</taxon>
        <taxon>Agaricomycotina</taxon>
        <taxon>Agaricomycetes</taxon>
        <taxon>Cantharellales</taxon>
        <taxon>Ceratobasidiaceae</taxon>
        <taxon>Rhizoctonia</taxon>
    </lineage>
</organism>
<evidence type="ECO:0000313" key="2">
    <source>
        <dbReference type="EMBL" id="CAE6436414.1"/>
    </source>
</evidence>
<feature type="domain" description="Nucleolar 27S pre-rRNA processing Urb2/Npa2 C-terminal" evidence="1">
    <location>
        <begin position="1175"/>
        <end position="1387"/>
    </location>
</feature>
<accession>A0A8H2XVW4</accession>
<dbReference type="InterPro" id="IPR018849">
    <property type="entry name" value="Urb2/Npa2_C"/>
</dbReference>
<dbReference type="Proteomes" id="UP000663846">
    <property type="component" value="Unassembled WGS sequence"/>
</dbReference>
<evidence type="ECO:0000259" key="1">
    <source>
        <dbReference type="Pfam" id="PF10441"/>
    </source>
</evidence>
<evidence type="ECO:0000313" key="3">
    <source>
        <dbReference type="Proteomes" id="UP000663846"/>
    </source>
</evidence>
<dbReference type="OrthoDB" id="1921208at2759"/>
<proteinExistence type="predicted"/>
<reference evidence="2" key="1">
    <citation type="submission" date="2021-01" db="EMBL/GenBank/DDBJ databases">
        <authorList>
            <person name="Kaushik A."/>
        </authorList>
    </citation>
    <scope>NUCLEOTIDE SEQUENCE</scope>
    <source>
        <strain evidence="2">AG1-1C</strain>
    </source>
</reference>
<dbReference type="EMBL" id="CAJMWS010000346">
    <property type="protein sequence ID" value="CAE6436414.1"/>
    <property type="molecule type" value="Genomic_DNA"/>
</dbReference>
<name>A0A8H2XVW4_9AGAM</name>
<gene>
    <name evidence="2" type="ORF">RDB_LOCUS121285</name>
</gene>